<sequence>MKTLAITGSSGFVGTNLRKLFENNGFNVIGIKRDELKDDKKLLTIIETSDIIINLAGANIISRWTESYKKTLYNSRLDTTKALVSAMQKAEKKPELFISTSAVGIYKNSTCYDEEYYEYEDDFLANLCKDWENEALKAKELGIRTAIFRFGIVLGKGGGALDKMLTPFKLGLGGTIGYGLQSFSFIHLEDLLNAYSFVYENKDLEGVFNLTAPEPSTNYDFTKALGKSLNRPTILPIPEFVLNIIFSEGAKVLTDGQCVKPKKLLDNGFEFEFEDIKSCVDDLVK</sequence>
<reference evidence="4 5" key="1">
    <citation type="submission" date="2019-10" db="EMBL/GenBank/DDBJ databases">
        <title>Poseidonibacter ostreae sp. nov., isolated from the gut of the Ostrea denselamellosa.</title>
        <authorList>
            <person name="Choi A."/>
        </authorList>
    </citation>
    <scope>NUCLEOTIDE SEQUENCE [LARGE SCALE GENOMIC DNA]</scope>
    <source>
        <strain evidence="4 5">SJOD-M-5</strain>
    </source>
</reference>
<dbReference type="Proteomes" id="UP000461010">
    <property type="component" value="Unassembled WGS sequence"/>
</dbReference>
<dbReference type="InterPro" id="IPR010099">
    <property type="entry name" value="SDR39U1"/>
</dbReference>
<dbReference type="EMBL" id="WFKJ01000001">
    <property type="protein sequence ID" value="KAB7892960.1"/>
    <property type="molecule type" value="Genomic_DNA"/>
</dbReference>
<feature type="domain" description="NAD-dependent epimerase/dehydratase" evidence="2">
    <location>
        <begin position="6"/>
        <end position="209"/>
    </location>
</feature>
<dbReference type="RefSeq" id="WP_152187346.1">
    <property type="nucleotide sequence ID" value="NZ_WFKI01000029.1"/>
</dbReference>
<protein>
    <submittedName>
        <fullName evidence="4">TIGR01777 family protein</fullName>
    </submittedName>
</protein>
<gene>
    <name evidence="4" type="ORF">GBG18_00370</name>
</gene>
<evidence type="ECO:0000313" key="5">
    <source>
        <dbReference type="Proteomes" id="UP000461010"/>
    </source>
</evidence>
<dbReference type="Pfam" id="PF08338">
    <property type="entry name" value="DUF1731"/>
    <property type="match status" value="1"/>
</dbReference>
<proteinExistence type="inferred from homology"/>
<dbReference type="InterPro" id="IPR001509">
    <property type="entry name" value="Epimerase_deHydtase"/>
</dbReference>
<evidence type="ECO:0000313" key="4">
    <source>
        <dbReference type="EMBL" id="KAB7892960.1"/>
    </source>
</evidence>
<keyword evidence="5" id="KW-1185">Reference proteome</keyword>
<dbReference type="Pfam" id="PF01370">
    <property type="entry name" value="Epimerase"/>
    <property type="match status" value="1"/>
</dbReference>
<dbReference type="SUPFAM" id="SSF51735">
    <property type="entry name" value="NAD(P)-binding Rossmann-fold domains"/>
    <property type="match status" value="1"/>
</dbReference>
<comment type="similarity">
    <text evidence="1">Belongs to the NAD(P)-dependent epimerase/dehydratase family. SDR39U1 subfamily.</text>
</comment>
<dbReference type="Gene3D" id="3.40.50.720">
    <property type="entry name" value="NAD(P)-binding Rossmann-like Domain"/>
    <property type="match status" value="1"/>
</dbReference>
<dbReference type="InterPro" id="IPR036291">
    <property type="entry name" value="NAD(P)-bd_dom_sf"/>
</dbReference>
<organism evidence="4 5">
    <name type="scientific">Poseidonibacter ostreae</name>
    <dbReference type="NCBI Taxonomy" id="2654171"/>
    <lineage>
        <taxon>Bacteria</taxon>
        <taxon>Pseudomonadati</taxon>
        <taxon>Campylobacterota</taxon>
        <taxon>Epsilonproteobacteria</taxon>
        <taxon>Campylobacterales</taxon>
        <taxon>Arcobacteraceae</taxon>
        <taxon>Poseidonibacter</taxon>
    </lineage>
</organism>
<dbReference type="PANTHER" id="PTHR11092:SF0">
    <property type="entry name" value="EPIMERASE FAMILY PROTEIN SDR39U1"/>
    <property type="match status" value="1"/>
</dbReference>
<name>A0ABQ6VQK3_9BACT</name>
<accession>A0ABQ6VQK3</accession>
<evidence type="ECO:0000259" key="3">
    <source>
        <dbReference type="Pfam" id="PF08338"/>
    </source>
</evidence>
<evidence type="ECO:0000259" key="2">
    <source>
        <dbReference type="Pfam" id="PF01370"/>
    </source>
</evidence>
<dbReference type="NCBIfam" id="TIGR01777">
    <property type="entry name" value="yfcH"/>
    <property type="match status" value="1"/>
</dbReference>
<feature type="domain" description="DUF1731" evidence="3">
    <location>
        <begin position="237"/>
        <end position="283"/>
    </location>
</feature>
<comment type="caution">
    <text evidence="4">The sequence shown here is derived from an EMBL/GenBank/DDBJ whole genome shotgun (WGS) entry which is preliminary data.</text>
</comment>
<dbReference type="PANTHER" id="PTHR11092">
    <property type="entry name" value="SUGAR NUCLEOTIDE EPIMERASE RELATED"/>
    <property type="match status" value="1"/>
</dbReference>
<evidence type="ECO:0000256" key="1">
    <source>
        <dbReference type="ARBA" id="ARBA00009353"/>
    </source>
</evidence>
<dbReference type="InterPro" id="IPR013549">
    <property type="entry name" value="DUF1731"/>
</dbReference>